<feature type="compositionally biased region" description="Basic and acidic residues" evidence="5">
    <location>
        <begin position="21"/>
        <end position="41"/>
    </location>
</feature>
<dbReference type="PROSITE" id="PS00149">
    <property type="entry name" value="SULFATASE_2"/>
    <property type="match status" value="1"/>
</dbReference>
<keyword evidence="9" id="KW-1185">Reference proteome</keyword>
<dbReference type="AlphaFoldDB" id="A0A511TB11"/>
<dbReference type="SUPFAM" id="SSF53649">
    <property type="entry name" value="Alkaline phosphatase-like"/>
    <property type="match status" value="1"/>
</dbReference>
<accession>A0A511TB11</accession>
<evidence type="ECO:0000256" key="3">
    <source>
        <dbReference type="ARBA" id="ARBA00022801"/>
    </source>
</evidence>
<dbReference type="InterPro" id="IPR024607">
    <property type="entry name" value="Sulfatase_CS"/>
</dbReference>
<comment type="similarity">
    <text evidence="1">Belongs to the sulfatase family.</text>
</comment>
<keyword evidence="2" id="KW-0479">Metal-binding</keyword>
<dbReference type="PROSITE" id="PS00523">
    <property type="entry name" value="SULFATASE_1"/>
    <property type="match status" value="1"/>
</dbReference>
<evidence type="ECO:0000256" key="4">
    <source>
        <dbReference type="ARBA" id="ARBA00022837"/>
    </source>
</evidence>
<gene>
    <name evidence="7" type="ORF">MFU01_56990</name>
    <name evidence="8" type="ORF">SAMN05443572_112288</name>
</gene>
<organism evidence="7 10">
    <name type="scientific">Myxococcus fulvus</name>
    <dbReference type="NCBI Taxonomy" id="33"/>
    <lineage>
        <taxon>Bacteria</taxon>
        <taxon>Pseudomonadati</taxon>
        <taxon>Myxococcota</taxon>
        <taxon>Myxococcia</taxon>
        <taxon>Myxococcales</taxon>
        <taxon>Cystobacterineae</taxon>
        <taxon>Myxococcaceae</taxon>
        <taxon>Myxococcus</taxon>
    </lineage>
</organism>
<dbReference type="Gene3D" id="3.40.720.10">
    <property type="entry name" value="Alkaline Phosphatase, subunit A"/>
    <property type="match status" value="1"/>
</dbReference>
<evidence type="ECO:0000313" key="8">
    <source>
        <dbReference type="EMBL" id="SEU37956.1"/>
    </source>
</evidence>
<dbReference type="RefSeq" id="WP_245772599.1">
    <property type="nucleotide sequence ID" value="NZ_BJXR01000040.1"/>
</dbReference>
<dbReference type="Gene3D" id="3.30.1120.10">
    <property type="match status" value="1"/>
</dbReference>
<dbReference type="InterPro" id="IPR000917">
    <property type="entry name" value="Sulfatase_N"/>
</dbReference>
<evidence type="ECO:0000256" key="1">
    <source>
        <dbReference type="ARBA" id="ARBA00008779"/>
    </source>
</evidence>
<evidence type="ECO:0000259" key="6">
    <source>
        <dbReference type="Pfam" id="PF00884"/>
    </source>
</evidence>
<dbReference type="EMBL" id="FOIB01000012">
    <property type="protein sequence ID" value="SEU37956.1"/>
    <property type="molecule type" value="Genomic_DNA"/>
</dbReference>
<reference evidence="8 9" key="1">
    <citation type="submission" date="2016-10" db="EMBL/GenBank/DDBJ databases">
        <authorList>
            <person name="Varghese N."/>
            <person name="Submissions S."/>
        </authorList>
    </citation>
    <scope>NUCLEOTIDE SEQUENCE [LARGE SCALE GENOMIC DNA]</scope>
    <source>
        <strain evidence="8 9">DSM 16525</strain>
    </source>
</reference>
<feature type="domain" description="Sulfatase N-terminal" evidence="6">
    <location>
        <begin position="58"/>
        <end position="473"/>
    </location>
</feature>
<proteinExistence type="inferred from homology"/>
<evidence type="ECO:0000256" key="2">
    <source>
        <dbReference type="ARBA" id="ARBA00022723"/>
    </source>
</evidence>
<reference evidence="7 10" key="2">
    <citation type="submission" date="2019-07" db="EMBL/GenBank/DDBJ databases">
        <title>Whole genome shotgun sequence of Myxococcus fulvus NBRC 100333.</title>
        <authorList>
            <person name="Hosoyama A."/>
            <person name="Uohara A."/>
            <person name="Ohji S."/>
            <person name="Ichikawa N."/>
        </authorList>
    </citation>
    <scope>NUCLEOTIDE SEQUENCE [LARGE SCALE GENOMIC DNA]</scope>
    <source>
        <strain evidence="7 10">NBRC 100333</strain>
    </source>
</reference>
<keyword evidence="4" id="KW-0106">Calcium</keyword>
<dbReference type="Pfam" id="PF00884">
    <property type="entry name" value="Sulfatase"/>
    <property type="match status" value="1"/>
</dbReference>
<evidence type="ECO:0000313" key="10">
    <source>
        <dbReference type="Proteomes" id="UP000321514"/>
    </source>
</evidence>
<evidence type="ECO:0000313" key="9">
    <source>
        <dbReference type="Proteomes" id="UP000183760"/>
    </source>
</evidence>
<comment type="caution">
    <text evidence="7">The sequence shown here is derived from an EMBL/GenBank/DDBJ whole genome shotgun (WGS) entry which is preliminary data.</text>
</comment>
<keyword evidence="3" id="KW-0378">Hydrolase</keyword>
<name>A0A511TB11_MYXFU</name>
<sequence>MSKDKRGKKNGNGGDSTTDAKTMKTYREGERFPGRIGRTYEESTPAFPMPPKAPKDAPNILYVILDDVGFGWCEPFGGMIRTPTMMRLAEQGLRYTHFTTTALCSPTRSCLVTGRNHHSVGMANITELATGFPGYNGRQPQDKAGIPAMLHQHGYTSYCIGKWHNTPSEETTIAGPYDRWPTGSVFGFDRFYGFLGGDCDQWEPKLFLDREAVDPPRTPDEGYHLSEDLVDRAMSWISQHHSADPDKPWLTWLAFGCAHAPHHVAPEWADKYKGQFDLGWDAYREKVLARQKELGIIPEEARLAPMLEGVQKWESLSADERRLFARMAELYAGFIEHADAQLGRLMEFLERTGQLDNTLVFVCIGDNGSSGEGTLSGLFNEQSVANNVQETVAQNLARIDQLGQPGSYNHYPVGWAMAGNTPFQLCKQYTHFGGVRNPLIVHWPRGIQAKGELRTQYHHCIDIVPTILEAIGIDAPRFINSVQQESVEGFPMNYSFDDAKAPSNHVTQYFEMLGNRGLYHDGWKVVTYHGRKPWENKARWGFDEDHWELYNLAEDPTESNDLMKGRDRANLDDPLVKKLIELVGLWWAEAGRYQVLPLDDRFQMRALGRAGLYAERSRMTYYEGAVRIQEFAGPDTKNRSWEMTAEVDVPAGDASGPIVALGGSAAGWTLYLKDGVPVFCYNFPGPQYTYIRGKDALKPGRHLLRYEFEKTGPEPFGAGGVGRLHVDGMKVAEAPIPRTVSVGYSMDETFDVGWDKGTAVSPEYPSNARFTGRVLRVDFDLKPDFHPDHADPAKKAEAKFQHELLRQ</sequence>
<dbReference type="EMBL" id="BJXR01000040">
    <property type="protein sequence ID" value="GEN10662.1"/>
    <property type="molecule type" value="Genomic_DNA"/>
</dbReference>
<protein>
    <submittedName>
        <fullName evidence="7">Arylsulfatase</fullName>
    </submittedName>
</protein>
<dbReference type="PANTHER" id="PTHR42693">
    <property type="entry name" value="ARYLSULFATASE FAMILY MEMBER"/>
    <property type="match status" value="1"/>
</dbReference>
<dbReference type="GO" id="GO:0046872">
    <property type="term" value="F:metal ion binding"/>
    <property type="evidence" value="ECO:0007669"/>
    <property type="project" value="UniProtKB-KW"/>
</dbReference>
<dbReference type="InterPro" id="IPR050738">
    <property type="entry name" value="Sulfatase"/>
</dbReference>
<dbReference type="Proteomes" id="UP000321514">
    <property type="component" value="Unassembled WGS sequence"/>
</dbReference>
<evidence type="ECO:0000256" key="5">
    <source>
        <dbReference type="SAM" id="MobiDB-lite"/>
    </source>
</evidence>
<dbReference type="GO" id="GO:0016787">
    <property type="term" value="F:hydrolase activity"/>
    <property type="evidence" value="ECO:0007669"/>
    <property type="project" value="UniProtKB-KW"/>
</dbReference>
<dbReference type="CDD" id="cd16025">
    <property type="entry name" value="PAS_like"/>
    <property type="match status" value="1"/>
</dbReference>
<dbReference type="InterPro" id="IPR017850">
    <property type="entry name" value="Alkaline_phosphatase_core_sf"/>
</dbReference>
<dbReference type="PANTHER" id="PTHR42693:SF43">
    <property type="entry name" value="BLL2667 PROTEIN"/>
    <property type="match status" value="1"/>
</dbReference>
<evidence type="ECO:0000313" key="7">
    <source>
        <dbReference type="EMBL" id="GEN10662.1"/>
    </source>
</evidence>
<dbReference type="Proteomes" id="UP000183760">
    <property type="component" value="Unassembled WGS sequence"/>
</dbReference>
<feature type="region of interest" description="Disordered" evidence="5">
    <location>
        <begin position="1"/>
        <end position="52"/>
    </location>
</feature>